<dbReference type="InterPro" id="IPR046357">
    <property type="entry name" value="PPIase_dom_sf"/>
</dbReference>
<dbReference type="PANTHER" id="PTHR43811:SF48">
    <property type="entry name" value="PEPTIDYL-PROLYL CIS-TRANS ISOMERASE FKBP43"/>
    <property type="match status" value="1"/>
</dbReference>
<feature type="compositionally biased region" description="Basic and acidic residues" evidence="6">
    <location>
        <begin position="221"/>
        <end position="242"/>
    </location>
</feature>
<evidence type="ECO:0000256" key="1">
    <source>
        <dbReference type="ARBA" id="ARBA00000971"/>
    </source>
</evidence>
<feature type="compositionally biased region" description="Basic and acidic residues" evidence="6">
    <location>
        <begin position="349"/>
        <end position="366"/>
    </location>
</feature>
<feature type="compositionally biased region" description="Basic and acidic residues" evidence="6">
    <location>
        <begin position="308"/>
        <end position="339"/>
    </location>
</feature>
<keyword evidence="4 5" id="KW-0413">Isomerase</keyword>
<feature type="region of interest" description="Disordered" evidence="6">
    <location>
        <begin position="604"/>
        <end position="629"/>
    </location>
</feature>
<dbReference type="PROSITE" id="PS50059">
    <property type="entry name" value="FKBP_PPIASE"/>
    <property type="match status" value="1"/>
</dbReference>
<dbReference type="KEGG" id="jre:109006154"/>
<feature type="compositionally biased region" description="Basic and acidic residues" evidence="6">
    <location>
        <begin position="437"/>
        <end position="447"/>
    </location>
</feature>
<feature type="compositionally biased region" description="Basic and acidic residues" evidence="6">
    <location>
        <begin position="266"/>
        <end position="291"/>
    </location>
</feature>
<keyword evidence="7" id="KW-1185">Reference proteome</keyword>
<dbReference type="GeneID" id="109006154"/>
<feature type="compositionally biased region" description="Basic residues" evidence="6">
    <location>
        <begin position="614"/>
        <end position="624"/>
    </location>
</feature>
<feature type="region of interest" description="Disordered" evidence="6">
    <location>
        <begin position="308"/>
        <end position="405"/>
    </location>
</feature>
<evidence type="ECO:0000313" key="8">
    <source>
        <dbReference type="RefSeq" id="XP_018840889.2"/>
    </source>
</evidence>
<dbReference type="Pfam" id="PF17800">
    <property type="entry name" value="NPL"/>
    <property type="match status" value="1"/>
</dbReference>
<dbReference type="SUPFAM" id="SSF54534">
    <property type="entry name" value="FKBP-like"/>
    <property type="match status" value="1"/>
</dbReference>
<gene>
    <name evidence="8" type="primary">LOC109006154</name>
</gene>
<dbReference type="Pfam" id="PF00254">
    <property type="entry name" value="FKBP_C"/>
    <property type="match status" value="1"/>
</dbReference>
<sequence length="768" mass="85849">MAFWGIEVKPGKPFTHEFDELKGRLHISMATLALGTATAKSVLQCNVGNRSPVYLCALYPVSAESVQLNLEFEEADDVVFSVLGPRSVFLTGYYMRGGQHDSEPCGEDIVDTETERSEDSDEDDYEDSFIDDDDPEVYPPSLISDGGVVSVEMLDSERPKHGKGSRRRLRKRYQMSESEEEGCSQEKNIVNGRSGEPEFESEDEDSIPISSFYKSKTTAKKTKEEVDRDDKEMSETSKKNTEDEGNYVSESTRKAGNVVNGQQKSIIEKSTEEVEVKTHKGTGETSVKEMEDGGNYTIQTKREVLDAFIEGETKTPTKKTTEEVLGRASKGKGEISYKETEDDFNPVIEPKRKADGLVDGQPKRQSDMPINCMPSSEGGPENGIKPKKKRKDQSKEEKPLEADSDNCSYIINKVLTLKDEARTDNIGHDLVVKDGQGWKEAKGKAAEVMDTVLLPSSEDGGRPKKKRKERPKEGKNDEAECKHGNVVKEDKTQKIESNTDYRLHDFPLRDEANDQEAELPENLSLPFTEVGSEVGEKPKKKRKQQASDTKISKADSKHDNVLREDRAQQNEPKADDIVCDLPMEEQNQYPDNLKCFESSAHEFADDNHSEGKNIKKKKKKKSKTKEKEEAVNMNITPLPMDKIEDKKMSDKSSQIWTLSNGLIIEVLEMGKPDSKVAASGKRVSINYDGKLKKNGESFDSNVGCAPYKFRIGLGEVIGGWDIGLDGMRVGEKRRLTIPPSLGFGSARRGENVPPDSWLVYDIELVKVH</sequence>
<comment type="catalytic activity">
    <reaction evidence="1 5">
        <text>[protein]-peptidylproline (omega=180) = [protein]-peptidylproline (omega=0)</text>
        <dbReference type="Rhea" id="RHEA:16237"/>
        <dbReference type="Rhea" id="RHEA-COMP:10747"/>
        <dbReference type="Rhea" id="RHEA-COMP:10748"/>
        <dbReference type="ChEBI" id="CHEBI:83833"/>
        <dbReference type="ChEBI" id="CHEBI:83834"/>
        <dbReference type="EC" id="5.2.1.8"/>
    </reaction>
</comment>
<dbReference type="PANTHER" id="PTHR43811">
    <property type="entry name" value="FKBP-TYPE PEPTIDYL-PROLYL CIS-TRANS ISOMERASE FKPA"/>
    <property type="match status" value="1"/>
</dbReference>
<dbReference type="InterPro" id="IPR041232">
    <property type="entry name" value="NPL"/>
</dbReference>
<feature type="compositionally biased region" description="Low complexity" evidence="6">
    <location>
        <begin position="207"/>
        <end position="216"/>
    </location>
</feature>
<organism evidence="7 8">
    <name type="scientific">Juglans regia</name>
    <name type="common">English walnut</name>
    <dbReference type="NCBI Taxonomy" id="51240"/>
    <lineage>
        <taxon>Eukaryota</taxon>
        <taxon>Viridiplantae</taxon>
        <taxon>Streptophyta</taxon>
        <taxon>Embryophyta</taxon>
        <taxon>Tracheophyta</taxon>
        <taxon>Spermatophyta</taxon>
        <taxon>Magnoliopsida</taxon>
        <taxon>eudicotyledons</taxon>
        <taxon>Gunneridae</taxon>
        <taxon>Pentapetalae</taxon>
        <taxon>rosids</taxon>
        <taxon>fabids</taxon>
        <taxon>Fagales</taxon>
        <taxon>Juglandaceae</taxon>
        <taxon>Juglans</taxon>
    </lineage>
</organism>
<dbReference type="AlphaFoldDB" id="A0A2I4GAF5"/>
<evidence type="ECO:0000256" key="6">
    <source>
        <dbReference type="SAM" id="MobiDB-lite"/>
    </source>
</evidence>
<feature type="compositionally biased region" description="Basic and acidic residues" evidence="6">
    <location>
        <begin position="550"/>
        <end position="576"/>
    </location>
</feature>
<feature type="compositionally biased region" description="Basic and acidic residues" evidence="6">
    <location>
        <begin position="604"/>
        <end position="613"/>
    </location>
</feature>
<dbReference type="Gene3D" id="2.60.120.340">
    <property type="entry name" value="Nucleoplasmin core domain"/>
    <property type="match status" value="1"/>
</dbReference>
<feature type="region of interest" description="Disordered" evidence="6">
    <location>
        <begin position="100"/>
        <end position="140"/>
    </location>
</feature>
<evidence type="ECO:0000256" key="5">
    <source>
        <dbReference type="PROSITE-ProRule" id="PRU00277"/>
    </source>
</evidence>
<dbReference type="OrthoDB" id="1902587at2759"/>
<evidence type="ECO:0000256" key="3">
    <source>
        <dbReference type="ARBA" id="ARBA00023110"/>
    </source>
</evidence>
<dbReference type="STRING" id="51240.A0A2I4GAF5"/>
<feature type="compositionally biased region" description="Basic residues" evidence="6">
    <location>
        <begin position="160"/>
        <end position="173"/>
    </location>
</feature>
<keyword evidence="3 5" id="KW-0697">Rotamase</keyword>
<dbReference type="GO" id="GO:0003755">
    <property type="term" value="F:peptidyl-prolyl cis-trans isomerase activity"/>
    <property type="evidence" value="ECO:0000318"/>
    <property type="project" value="GO_Central"/>
</dbReference>
<dbReference type="Proteomes" id="UP000235220">
    <property type="component" value="Chromosome 7"/>
</dbReference>
<feature type="compositionally biased region" description="Basic and acidic residues" evidence="6">
    <location>
        <begin position="470"/>
        <end position="512"/>
    </location>
</feature>
<protein>
    <recommendedName>
        <fullName evidence="2 5">peptidylprolyl isomerase</fullName>
        <ecNumber evidence="2 5">5.2.1.8</ecNumber>
    </recommendedName>
</protein>
<feature type="compositionally biased region" description="Acidic residues" evidence="6">
    <location>
        <begin position="104"/>
        <end position="136"/>
    </location>
</feature>
<evidence type="ECO:0000256" key="4">
    <source>
        <dbReference type="ARBA" id="ARBA00023235"/>
    </source>
</evidence>
<name>A0A2I4GAF5_JUGRE</name>
<evidence type="ECO:0000313" key="7">
    <source>
        <dbReference type="Proteomes" id="UP000235220"/>
    </source>
</evidence>
<feature type="compositionally biased region" description="Acidic residues" evidence="6">
    <location>
        <begin position="197"/>
        <end position="206"/>
    </location>
</feature>
<dbReference type="RefSeq" id="XP_018840889.2">
    <property type="nucleotide sequence ID" value="XM_018985344.2"/>
</dbReference>
<feature type="region of interest" description="Disordered" evidence="6">
    <location>
        <begin position="437"/>
        <end position="576"/>
    </location>
</feature>
<proteinExistence type="predicted"/>
<feature type="region of interest" description="Disordered" evidence="6">
    <location>
        <begin position="152"/>
        <end position="295"/>
    </location>
</feature>
<accession>A0A2I4GAF5</accession>
<dbReference type="Gramene" id="Jr07_33330_p1">
    <property type="protein sequence ID" value="cds.Jr07_33330_p1"/>
    <property type="gene ID" value="Jr07_33330"/>
</dbReference>
<evidence type="ECO:0000256" key="2">
    <source>
        <dbReference type="ARBA" id="ARBA00013194"/>
    </source>
</evidence>
<dbReference type="InterPro" id="IPR001179">
    <property type="entry name" value="PPIase_FKBP_dom"/>
</dbReference>
<dbReference type="Gene3D" id="3.10.50.40">
    <property type="match status" value="1"/>
</dbReference>
<dbReference type="EC" id="5.2.1.8" evidence="2 5"/>
<reference evidence="8" key="1">
    <citation type="submission" date="2025-08" db="UniProtKB">
        <authorList>
            <consortium name="RefSeq"/>
        </authorList>
    </citation>
    <scope>IDENTIFICATION</scope>
    <source>
        <tissue evidence="8">Leaves</tissue>
    </source>
</reference>